<evidence type="ECO:0000313" key="3">
    <source>
        <dbReference type="EMBL" id="OQR96652.1"/>
    </source>
</evidence>
<dbReference type="EMBL" id="JNBS01001957">
    <property type="protein sequence ID" value="OQR96652.1"/>
    <property type="molecule type" value="Genomic_DNA"/>
</dbReference>
<feature type="region of interest" description="Disordered" evidence="1">
    <location>
        <begin position="122"/>
        <end position="175"/>
    </location>
</feature>
<evidence type="ECO:0000256" key="2">
    <source>
        <dbReference type="SAM" id="Phobius"/>
    </source>
</evidence>
<feature type="compositionally biased region" description="Basic and acidic residues" evidence="1">
    <location>
        <begin position="139"/>
        <end position="149"/>
    </location>
</feature>
<proteinExistence type="predicted"/>
<comment type="caution">
    <text evidence="3">The sequence shown here is derived from an EMBL/GenBank/DDBJ whole genome shotgun (WGS) entry which is preliminary data.</text>
</comment>
<evidence type="ECO:0000256" key="1">
    <source>
        <dbReference type="SAM" id="MobiDB-lite"/>
    </source>
</evidence>
<reference evidence="3 4" key="1">
    <citation type="journal article" date="2014" name="Genome Biol. Evol.">
        <title>The secreted proteins of Achlya hypogyna and Thraustotheca clavata identify the ancestral oomycete secretome and reveal gene acquisitions by horizontal gene transfer.</title>
        <authorList>
            <person name="Misner I."/>
            <person name="Blouin N."/>
            <person name="Leonard G."/>
            <person name="Richards T.A."/>
            <person name="Lane C.E."/>
        </authorList>
    </citation>
    <scope>NUCLEOTIDE SEQUENCE [LARGE SCALE GENOMIC DNA]</scope>
    <source>
        <strain evidence="3 4">ATCC 34112</strain>
    </source>
</reference>
<feature type="compositionally biased region" description="Low complexity" evidence="1">
    <location>
        <begin position="160"/>
        <end position="170"/>
    </location>
</feature>
<dbReference type="Proteomes" id="UP000243217">
    <property type="component" value="Unassembled WGS sequence"/>
</dbReference>
<protein>
    <submittedName>
        <fullName evidence="3">Uncharacterized protein</fullName>
    </submittedName>
</protein>
<name>A0A1V9ZFA7_9STRA</name>
<keyword evidence="4" id="KW-1185">Reference proteome</keyword>
<organism evidence="3 4">
    <name type="scientific">Thraustotheca clavata</name>
    <dbReference type="NCBI Taxonomy" id="74557"/>
    <lineage>
        <taxon>Eukaryota</taxon>
        <taxon>Sar</taxon>
        <taxon>Stramenopiles</taxon>
        <taxon>Oomycota</taxon>
        <taxon>Saprolegniomycetes</taxon>
        <taxon>Saprolegniales</taxon>
        <taxon>Achlyaceae</taxon>
        <taxon>Thraustotheca</taxon>
    </lineage>
</organism>
<feature type="compositionally biased region" description="Polar residues" evidence="1">
    <location>
        <begin position="150"/>
        <end position="159"/>
    </location>
</feature>
<dbReference type="OrthoDB" id="78991at2759"/>
<dbReference type="AlphaFoldDB" id="A0A1V9ZFA7"/>
<sequence length="252" mass="27940">MIDSTIIIILSVVGSVILLIIGFLLYRRRKRLRDEPPSETYFKTTTTANTSDQGFSYPHRPYTMDAYPIHLSSSDYLHQTASPHLEVVEKTPDPDMYYGTKSPATLPITYSRKLMVRNGRPASFAGSGVSEDSSIVSQSERESETEWTTKLRQQQHRTTSSSSSSSASSSPRGSREIIILHDATSSLSRDSDPRFGDSMYSQPSLGHTFVRGSSAFRVSSFSYDFSPSILDSNGSTVIMEAASQTSRESYDI</sequence>
<keyword evidence="2" id="KW-0812">Transmembrane</keyword>
<accession>A0A1V9ZFA7</accession>
<feature type="transmembrane region" description="Helical" evidence="2">
    <location>
        <begin position="6"/>
        <end position="26"/>
    </location>
</feature>
<gene>
    <name evidence="3" type="ORF">THRCLA_21990</name>
</gene>
<keyword evidence="2" id="KW-0472">Membrane</keyword>
<keyword evidence="2" id="KW-1133">Transmembrane helix</keyword>
<evidence type="ECO:0000313" key="4">
    <source>
        <dbReference type="Proteomes" id="UP000243217"/>
    </source>
</evidence>